<dbReference type="EMBL" id="QUNO01000003">
    <property type="protein sequence ID" value="REH51594.1"/>
    <property type="molecule type" value="Genomic_DNA"/>
</dbReference>
<comment type="caution">
    <text evidence="3">The sequence shown here is derived from an EMBL/GenBank/DDBJ whole genome shotgun (WGS) entry which is preliminary data.</text>
</comment>
<comment type="similarity">
    <text evidence="1">Belongs to the AHA1 family.</text>
</comment>
<accession>A0A3E0HYP3</accession>
<proteinExistence type="inferred from homology"/>
<dbReference type="InterPro" id="IPR023393">
    <property type="entry name" value="START-like_dom_sf"/>
</dbReference>
<reference evidence="3 4" key="1">
    <citation type="submission" date="2018-08" db="EMBL/GenBank/DDBJ databases">
        <title>Genomic Encyclopedia of Archaeal and Bacterial Type Strains, Phase II (KMG-II): from individual species to whole genera.</title>
        <authorList>
            <person name="Goeker M."/>
        </authorList>
    </citation>
    <scope>NUCLEOTIDE SEQUENCE [LARGE SCALE GENOMIC DNA]</scope>
    <source>
        <strain evidence="3 4">DSM 45791</strain>
    </source>
</reference>
<dbReference type="Proteomes" id="UP000256269">
    <property type="component" value="Unassembled WGS sequence"/>
</dbReference>
<dbReference type="SUPFAM" id="SSF55961">
    <property type="entry name" value="Bet v1-like"/>
    <property type="match status" value="1"/>
</dbReference>
<name>A0A3E0HYP3_9PSEU</name>
<dbReference type="Gene3D" id="3.30.530.20">
    <property type="match status" value="1"/>
</dbReference>
<feature type="domain" description="Activator of Hsp90 ATPase homologue 1/2-like C-terminal" evidence="2">
    <location>
        <begin position="56"/>
        <end position="123"/>
    </location>
</feature>
<gene>
    <name evidence="3" type="ORF">BCF44_10343</name>
</gene>
<dbReference type="AlphaFoldDB" id="A0A3E0HYP3"/>
<keyword evidence="4" id="KW-1185">Reference proteome</keyword>
<evidence type="ECO:0000256" key="1">
    <source>
        <dbReference type="ARBA" id="ARBA00006817"/>
    </source>
</evidence>
<protein>
    <submittedName>
        <fullName evidence="3">Uncharacterized protein YndB with AHSA1/START domain</fullName>
    </submittedName>
</protein>
<dbReference type="InterPro" id="IPR013538">
    <property type="entry name" value="ASHA1/2-like_C"/>
</dbReference>
<organism evidence="3 4">
    <name type="scientific">Kutzneria buriramensis</name>
    <dbReference type="NCBI Taxonomy" id="1045776"/>
    <lineage>
        <taxon>Bacteria</taxon>
        <taxon>Bacillati</taxon>
        <taxon>Actinomycetota</taxon>
        <taxon>Actinomycetes</taxon>
        <taxon>Pseudonocardiales</taxon>
        <taxon>Pseudonocardiaceae</taxon>
        <taxon>Kutzneria</taxon>
    </lineage>
</organism>
<evidence type="ECO:0000313" key="3">
    <source>
        <dbReference type="EMBL" id="REH51594.1"/>
    </source>
</evidence>
<sequence length="131" mass="14894">MDDIEREIVIDAPVAKVWGLVSEAGWWIGDGDRSKQTRTREADDVDVVTDPKYGSFRIRTEKSDPPRYVAYRWLDDGDERATTLVEFWLSEADGATTLKVVESGFVSADHREGNVKGWRMQLDVAKAECER</sequence>
<evidence type="ECO:0000259" key="2">
    <source>
        <dbReference type="Pfam" id="PF08327"/>
    </source>
</evidence>
<evidence type="ECO:0000313" key="4">
    <source>
        <dbReference type="Proteomes" id="UP000256269"/>
    </source>
</evidence>
<dbReference type="Pfam" id="PF08327">
    <property type="entry name" value="AHSA1"/>
    <property type="match status" value="1"/>
</dbReference>
<dbReference type="RefSeq" id="WP_116173664.1">
    <property type="nucleotide sequence ID" value="NZ_CP144375.1"/>
</dbReference>
<dbReference type="OrthoDB" id="9803476at2"/>